<dbReference type="GeneID" id="81400877"/>
<feature type="compositionally biased region" description="Low complexity" evidence="1">
    <location>
        <begin position="601"/>
        <end position="626"/>
    </location>
</feature>
<feature type="region of interest" description="Disordered" evidence="1">
    <location>
        <begin position="1"/>
        <end position="224"/>
    </location>
</feature>
<feature type="compositionally biased region" description="Polar residues" evidence="1">
    <location>
        <begin position="418"/>
        <end position="437"/>
    </location>
</feature>
<feature type="compositionally biased region" description="Polar residues" evidence="1">
    <location>
        <begin position="466"/>
        <end position="477"/>
    </location>
</feature>
<feature type="compositionally biased region" description="Polar residues" evidence="1">
    <location>
        <begin position="145"/>
        <end position="162"/>
    </location>
</feature>
<dbReference type="OrthoDB" id="4966at2759"/>
<sequence length="662" mass="68268">MKDHAEALPSHEVSDASAQDEVADSPTQVGNTGAQEPRRPEGTSEPQIHGFMLGGAWRRTEARQDTAQRISDSPSAGERPNSPLAQPEQGPQPASTGEQSSSRTQDTVARSSARPHVDYETGAVEPFPLSYYARPPESYLRINPHRSSPGTLLNPTMRTTLGLNPLRPFPGPQDPSVVPGPAASAVSGAQSSSATPTEASNPFSDPPRPSAPDPFPGRGIPYSPRGMLQAWLIRQQRLAGIPETMLRPMGTAHRPPASHRPAPPAPGATGDPVPPSIGSASVSEAVRSNLLVTPGPHAFGQESDPDSPDPGSSPTSSGLISAPISESDFSGSDSDDSLVAPSSPDSDHLAVPGSPTENPLDDPDLTITGLDTARDFAPAEGPQDASNLPTAGSDHGPGPSSTSSQPAASDYAPARESQGASNVSTSGSDNAPGSVVTSDLPAALDPASRSDEVTLASPSVPIVGSENPSQHVAQSLSADYAPDPRLIALLQPLRLHATGEPDSPAMQDSPPESGAHENRETARLHLQSRERNASFIVLNRTDADSISSQEAGSQEAGSQEASSREASSREASSQDDLGVETSSIESQGSEDIPNPIPSPIPDGALAPSPSLASAEGGASANASPGETSETSGGLPVTFVWAQDDEDQPRQRFVIDGTDDGLI</sequence>
<organism evidence="2 3">
    <name type="scientific">Penicillium bovifimosum</name>
    <dbReference type="NCBI Taxonomy" id="126998"/>
    <lineage>
        <taxon>Eukaryota</taxon>
        <taxon>Fungi</taxon>
        <taxon>Dikarya</taxon>
        <taxon>Ascomycota</taxon>
        <taxon>Pezizomycotina</taxon>
        <taxon>Eurotiomycetes</taxon>
        <taxon>Eurotiomycetidae</taxon>
        <taxon>Eurotiales</taxon>
        <taxon>Aspergillaceae</taxon>
        <taxon>Penicillium</taxon>
    </lineage>
</organism>
<feature type="compositionally biased region" description="Polar residues" evidence="1">
    <location>
        <begin position="92"/>
        <end position="110"/>
    </location>
</feature>
<evidence type="ECO:0000313" key="2">
    <source>
        <dbReference type="EMBL" id="KAJ5146399.1"/>
    </source>
</evidence>
<accession>A0A9W9HFY5</accession>
<protein>
    <submittedName>
        <fullName evidence="2">Uncharacterized protein</fullName>
    </submittedName>
</protein>
<feature type="compositionally biased region" description="Polar residues" evidence="1">
    <location>
        <begin position="580"/>
        <end position="589"/>
    </location>
</feature>
<gene>
    <name evidence="2" type="ORF">N7515_000963</name>
</gene>
<feature type="compositionally biased region" description="Basic and acidic residues" evidence="1">
    <location>
        <begin position="514"/>
        <end position="532"/>
    </location>
</feature>
<reference evidence="2" key="1">
    <citation type="submission" date="2022-11" db="EMBL/GenBank/DDBJ databases">
        <authorList>
            <person name="Petersen C."/>
        </authorList>
    </citation>
    <scope>NUCLEOTIDE SEQUENCE</scope>
    <source>
        <strain evidence="2">IBT 22155</strain>
    </source>
</reference>
<dbReference type="RefSeq" id="XP_056526873.1">
    <property type="nucleotide sequence ID" value="XM_056661707.1"/>
</dbReference>
<feature type="compositionally biased region" description="Low complexity" evidence="1">
    <location>
        <begin position="547"/>
        <end position="561"/>
    </location>
</feature>
<feature type="compositionally biased region" description="Low complexity" evidence="1">
    <location>
        <begin position="309"/>
        <end position="318"/>
    </location>
</feature>
<reference evidence="2" key="2">
    <citation type="journal article" date="2023" name="IMA Fungus">
        <title>Comparative genomic study of the Penicillium genus elucidates a diverse pangenome and 15 lateral gene transfer events.</title>
        <authorList>
            <person name="Petersen C."/>
            <person name="Sorensen T."/>
            <person name="Nielsen M.R."/>
            <person name="Sondergaard T.E."/>
            <person name="Sorensen J.L."/>
            <person name="Fitzpatrick D.A."/>
            <person name="Frisvad J.C."/>
            <person name="Nielsen K.L."/>
        </authorList>
    </citation>
    <scope>NUCLEOTIDE SEQUENCE</scope>
    <source>
        <strain evidence="2">IBT 22155</strain>
    </source>
</reference>
<dbReference type="Proteomes" id="UP001149079">
    <property type="component" value="Unassembled WGS sequence"/>
</dbReference>
<feature type="compositionally biased region" description="Low complexity" evidence="1">
    <location>
        <begin position="175"/>
        <end position="194"/>
    </location>
</feature>
<feature type="region of interest" description="Disordered" evidence="1">
    <location>
        <begin position="491"/>
        <end position="662"/>
    </location>
</feature>
<feature type="compositionally biased region" description="Polar residues" evidence="1">
    <location>
        <begin position="25"/>
        <end position="34"/>
    </location>
</feature>
<name>A0A9W9HFY5_9EURO</name>
<dbReference type="AlphaFoldDB" id="A0A9W9HFY5"/>
<feature type="compositionally biased region" description="Pro residues" evidence="1">
    <location>
        <begin position="204"/>
        <end position="215"/>
    </location>
</feature>
<evidence type="ECO:0000256" key="1">
    <source>
        <dbReference type="SAM" id="MobiDB-lite"/>
    </source>
</evidence>
<evidence type="ECO:0000313" key="3">
    <source>
        <dbReference type="Proteomes" id="UP001149079"/>
    </source>
</evidence>
<feature type="region of interest" description="Disordered" evidence="1">
    <location>
        <begin position="242"/>
        <end position="478"/>
    </location>
</feature>
<dbReference type="EMBL" id="JAPQKL010000001">
    <property type="protein sequence ID" value="KAJ5146399.1"/>
    <property type="molecule type" value="Genomic_DNA"/>
</dbReference>
<proteinExistence type="predicted"/>
<comment type="caution">
    <text evidence="2">The sequence shown here is derived from an EMBL/GenBank/DDBJ whole genome shotgun (WGS) entry which is preliminary data.</text>
</comment>
<keyword evidence="3" id="KW-1185">Reference proteome</keyword>